<gene>
    <name evidence="1" type="ORF">L227DRAFT_610939</name>
</gene>
<organism evidence="1 2">
    <name type="scientific">Lentinus tigrinus ALCF2SS1-6</name>
    <dbReference type="NCBI Taxonomy" id="1328759"/>
    <lineage>
        <taxon>Eukaryota</taxon>
        <taxon>Fungi</taxon>
        <taxon>Dikarya</taxon>
        <taxon>Basidiomycota</taxon>
        <taxon>Agaricomycotina</taxon>
        <taxon>Agaricomycetes</taxon>
        <taxon>Polyporales</taxon>
        <taxon>Polyporaceae</taxon>
        <taxon>Lentinus</taxon>
    </lineage>
</organism>
<keyword evidence="2" id="KW-1185">Reference proteome</keyword>
<dbReference type="EMBL" id="ML122264">
    <property type="protein sequence ID" value="RPD60853.1"/>
    <property type="molecule type" value="Genomic_DNA"/>
</dbReference>
<reference evidence="1" key="1">
    <citation type="journal article" date="2018" name="Genome Biol. Evol.">
        <title>Genomics and development of Lentinus tigrinus, a white-rot wood-decaying mushroom with dimorphic fruiting bodies.</title>
        <authorList>
            <person name="Wu B."/>
            <person name="Xu Z."/>
            <person name="Knudson A."/>
            <person name="Carlson A."/>
            <person name="Chen N."/>
            <person name="Kovaka S."/>
            <person name="LaButti K."/>
            <person name="Lipzen A."/>
            <person name="Pennachio C."/>
            <person name="Riley R."/>
            <person name="Schakwitz W."/>
            <person name="Umezawa K."/>
            <person name="Ohm R.A."/>
            <person name="Grigoriev I.V."/>
            <person name="Nagy L.G."/>
            <person name="Gibbons J."/>
            <person name="Hibbett D."/>
        </authorList>
    </citation>
    <scope>NUCLEOTIDE SEQUENCE [LARGE SCALE GENOMIC DNA]</scope>
    <source>
        <strain evidence="1">ALCF2SS1-6</strain>
    </source>
</reference>
<accession>A0A5C2SAR6</accession>
<sequence length="101" mass="11054">MAAACSHLLLVDEDPFGRVDRDFDRYCGCNDECIHDEENDKTANEFSHNLSSASSPTLAMDAFFVIATPVPAEDPAQEFDETFADHERLNTTGSHSGCVIA</sequence>
<protein>
    <submittedName>
        <fullName evidence="1">Uncharacterized protein</fullName>
    </submittedName>
</protein>
<proteinExistence type="predicted"/>
<evidence type="ECO:0000313" key="2">
    <source>
        <dbReference type="Proteomes" id="UP000313359"/>
    </source>
</evidence>
<evidence type="ECO:0000313" key="1">
    <source>
        <dbReference type="EMBL" id="RPD60853.1"/>
    </source>
</evidence>
<dbReference type="OrthoDB" id="2743581at2759"/>
<name>A0A5C2SAR6_9APHY</name>
<dbReference type="Proteomes" id="UP000313359">
    <property type="component" value="Unassembled WGS sequence"/>
</dbReference>
<dbReference type="AlphaFoldDB" id="A0A5C2SAR6"/>